<gene>
    <name evidence="2" type="ORF">K3721_00475</name>
</gene>
<dbReference type="InterPro" id="IPR052189">
    <property type="entry name" value="L-asp_N-monooxygenase_NS-form"/>
</dbReference>
<organism evidence="2 3">
    <name type="scientific">Leisingera caerulea</name>
    <name type="common">Phaeobacter caeruleus</name>
    <dbReference type="NCBI Taxonomy" id="506591"/>
    <lineage>
        <taxon>Bacteria</taxon>
        <taxon>Pseudomonadati</taxon>
        <taxon>Pseudomonadota</taxon>
        <taxon>Alphaproteobacteria</taxon>
        <taxon>Rhodobacterales</taxon>
        <taxon>Roseobacteraceae</taxon>
        <taxon>Leisingera</taxon>
    </lineage>
</organism>
<accession>A0A9Q9M0W9</accession>
<protein>
    <submittedName>
        <fullName evidence="2">FAD/NAD(P)-binding protein</fullName>
    </submittedName>
</protein>
<reference evidence="2" key="1">
    <citation type="submission" date="2021-08" db="EMBL/GenBank/DDBJ databases">
        <authorList>
            <person name="Nwanade C."/>
            <person name="Wang M."/>
            <person name="Masoudi A."/>
            <person name="Yu Z."/>
            <person name="Liu J."/>
        </authorList>
    </citation>
    <scope>NUCLEOTIDE SEQUENCE</scope>
    <source>
        <strain evidence="2">S122</strain>
    </source>
</reference>
<dbReference type="PANTHER" id="PTHR40254">
    <property type="entry name" value="BLR0577 PROTEIN"/>
    <property type="match status" value="1"/>
</dbReference>
<dbReference type="KEGG" id="lcae:K3721_00475"/>
<dbReference type="Pfam" id="PF13454">
    <property type="entry name" value="NAD_binding_9"/>
    <property type="match status" value="1"/>
</dbReference>
<dbReference type="PANTHER" id="PTHR40254:SF1">
    <property type="entry name" value="BLR0577 PROTEIN"/>
    <property type="match status" value="1"/>
</dbReference>
<evidence type="ECO:0000259" key="1">
    <source>
        <dbReference type="Pfam" id="PF13454"/>
    </source>
</evidence>
<dbReference type="InterPro" id="IPR036188">
    <property type="entry name" value="FAD/NAD-bd_sf"/>
</dbReference>
<dbReference type="AlphaFoldDB" id="A0A9Q9M0W9"/>
<dbReference type="Proteomes" id="UP001058713">
    <property type="component" value="Chromosome"/>
</dbReference>
<evidence type="ECO:0000313" key="2">
    <source>
        <dbReference type="EMBL" id="UWQ54052.1"/>
    </source>
</evidence>
<dbReference type="InterPro" id="IPR038732">
    <property type="entry name" value="HpyO/CreE_NAD-binding"/>
</dbReference>
<dbReference type="SUPFAM" id="SSF51905">
    <property type="entry name" value="FAD/NAD(P)-binding domain"/>
    <property type="match status" value="1"/>
</dbReference>
<dbReference type="EMBL" id="CP081070">
    <property type="protein sequence ID" value="UWQ54052.1"/>
    <property type="molecule type" value="Genomic_DNA"/>
</dbReference>
<dbReference type="RefSeq" id="WP_259971487.1">
    <property type="nucleotide sequence ID" value="NZ_CP081070.1"/>
</dbReference>
<sequence>MGRDRRRVAIVGFGPRGLAALEALVRHASGAGESLAVEVFDPSRWPASGPSFNPCESETCLLNLPLRSIDLPPPPWAREGEGSFAEWMGQAAGDGEAYLPRARLGAYLHARYEALLAQLPGHIKVTQRAVRVTEARRGGQGWQLHAQGVTYGPYGHVLLSLGQPETARDDQLSRWQDHADRYSLPLKPAYPGTGLIDAAGAWAGRVVGIRGMALSALDVVRLLTLGLGGRFAGSSYVASGREPARIVPFSLDGHAPAPKPLNARLDARFDPLQEESEAFEEALRAGLFKQPEAGLEPVHGVLENAAVRIIRAGGGAVQAAEVRDWLKLESERPGSQEQRGTLEALRASISQAEGREPPAIGYTIGQLWRKWQPQLRRVFDSALVPASIAQDFVSFDDGLKRYSYGAPVETARQLLILIETGLVDPRAADDPDITLTQHGWQLHSDEQTVTASVMIDAVLPQPALAHVTEPLVAGLRQDLALEPLGDGLGARCAPDAALITADGVRVAGLALTGRLANGSAIATDSIHDCFGSISDRWAQTVLSALPDQGASSP</sequence>
<evidence type="ECO:0000313" key="3">
    <source>
        <dbReference type="Proteomes" id="UP001058713"/>
    </source>
</evidence>
<feature type="domain" description="FAD-dependent urate hydroxylase HpyO/Asp monooxygenase CreE-like FAD/NAD(P)-binding" evidence="1">
    <location>
        <begin position="9"/>
        <end position="163"/>
    </location>
</feature>
<name>A0A9Q9M0W9_LEICA</name>
<proteinExistence type="predicted"/>